<dbReference type="PROSITE" id="PS00372">
    <property type="entry name" value="PTS_EIIA_TYPE_2_HIS"/>
    <property type="match status" value="1"/>
</dbReference>
<dbReference type="Pfam" id="PF00359">
    <property type="entry name" value="PTS_EIIA_2"/>
    <property type="match status" value="1"/>
</dbReference>
<dbReference type="Pfam" id="PF08279">
    <property type="entry name" value="HTH_11"/>
    <property type="match status" value="1"/>
</dbReference>
<dbReference type="CDD" id="cd00211">
    <property type="entry name" value="PTS_IIA_fru"/>
    <property type="match status" value="1"/>
</dbReference>
<protein>
    <submittedName>
        <fullName evidence="9">Transcriptional antiterminator</fullName>
    </submittedName>
</protein>
<name>D4M6G0_9FIRM</name>
<dbReference type="PROSITE" id="PS51094">
    <property type="entry name" value="PTS_EIIA_TYPE_2"/>
    <property type="match status" value="1"/>
</dbReference>
<evidence type="ECO:0000259" key="6">
    <source>
        <dbReference type="PROSITE" id="PS51094"/>
    </source>
</evidence>
<dbReference type="GO" id="GO:0009401">
    <property type="term" value="P:phosphoenolpyruvate-dependent sugar phosphotransferase system"/>
    <property type="evidence" value="ECO:0007669"/>
    <property type="project" value="InterPro"/>
</dbReference>
<dbReference type="Gene3D" id="1.10.1790.10">
    <property type="entry name" value="PRD domain"/>
    <property type="match status" value="1"/>
</dbReference>
<dbReference type="Gene3D" id="3.40.930.10">
    <property type="entry name" value="Mannitol-specific EII, Chain A"/>
    <property type="match status" value="1"/>
</dbReference>
<dbReference type="Pfam" id="PF00874">
    <property type="entry name" value="PRD"/>
    <property type="match status" value="1"/>
</dbReference>
<gene>
    <name evidence="9" type="ORF">RTO_23280</name>
</gene>
<dbReference type="AlphaFoldDB" id="D4M6G0"/>
<dbReference type="PATRIC" id="fig|657313.3.peg.2225"/>
<dbReference type="InterPro" id="IPR007737">
    <property type="entry name" value="Mga_HTH"/>
</dbReference>
<dbReference type="STRING" id="33039.ERS852502_02665"/>
<keyword evidence="4" id="KW-0010">Activator</keyword>
<dbReference type="RefSeq" id="WP_015529402.1">
    <property type="nucleotide sequence ID" value="NC_021015.1"/>
</dbReference>
<evidence type="ECO:0000256" key="5">
    <source>
        <dbReference type="ARBA" id="ARBA00023163"/>
    </source>
</evidence>
<keyword evidence="1" id="KW-0808">Transferase</keyword>
<dbReference type="Gene3D" id="1.10.10.10">
    <property type="entry name" value="Winged helix-like DNA-binding domain superfamily/Winged helix DNA-binding domain"/>
    <property type="match status" value="1"/>
</dbReference>
<evidence type="ECO:0000256" key="1">
    <source>
        <dbReference type="ARBA" id="ARBA00022679"/>
    </source>
</evidence>
<dbReference type="EMBL" id="FP929055">
    <property type="protein sequence ID" value="CBL26822.1"/>
    <property type="molecule type" value="Genomic_DNA"/>
</dbReference>
<dbReference type="PANTHER" id="PTHR30185:SF13">
    <property type="entry name" value="LICABCH OPERON REGULATOR-RELATED"/>
    <property type="match status" value="1"/>
</dbReference>
<dbReference type="CDD" id="cd05568">
    <property type="entry name" value="PTS_IIB_bgl_like"/>
    <property type="match status" value="1"/>
</dbReference>
<evidence type="ECO:0000313" key="10">
    <source>
        <dbReference type="Proteomes" id="UP000008956"/>
    </source>
</evidence>
<dbReference type="InterPro" id="IPR013196">
    <property type="entry name" value="HTH_11"/>
</dbReference>
<evidence type="ECO:0000256" key="4">
    <source>
        <dbReference type="ARBA" id="ARBA00023159"/>
    </source>
</evidence>
<feature type="domain" description="PTS EIIB type-2" evidence="7">
    <location>
        <begin position="409"/>
        <end position="498"/>
    </location>
</feature>
<dbReference type="GO" id="GO:0006355">
    <property type="term" value="P:regulation of DNA-templated transcription"/>
    <property type="evidence" value="ECO:0007669"/>
    <property type="project" value="InterPro"/>
</dbReference>
<accession>D4M6G0</accession>
<feature type="domain" description="PTS EIIA type-2" evidence="6">
    <location>
        <begin position="509"/>
        <end position="643"/>
    </location>
</feature>
<organism evidence="9 10">
    <name type="scientific">[Ruminococcus] torques L2-14</name>
    <dbReference type="NCBI Taxonomy" id="657313"/>
    <lineage>
        <taxon>Bacteria</taxon>
        <taxon>Bacillati</taxon>
        <taxon>Bacillota</taxon>
        <taxon>Clostridia</taxon>
        <taxon>Lachnospirales</taxon>
        <taxon>Lachnospiraceae</taxon>
        <taxon>Mediterraneibacter</taxon>
    </lineage>
</organism>
<reference evidence="9 10" key="1">
    <citation type="submission" date="2010-03" db="EMBL/GenBank/DDBJ databases">
        <title>The genome sequence of Ruminococcus torques L2-14.</title>
        <authorList>
            <consortium name="metaHIT consortium -- http://www.metahit.eu/"/>
            <person name="Pajon A."/>
            <person name="Turner K."/>
            <person name="Parkhill J."/>
            <person name="Duncan S."/>
            <person name="Flint H."/>
        </authorList>
    </citation>
    <scope>NUCLEOTIDE SEQUENCE [LARGE SCALE GENOMIC DNA]</scope>
    <source>
        <strain evidence="9 10">L2-14</strain>
    </source>
</reference>
<keyword evidence="5" id="KW-0804">Transcription</keyword>
<dbReference type="PANTHER" id="PTHR30185">
    <property type="entry name" value="CRYPTIC BETA-GLUCOSIDE BGL OPERON ANTITERMINATOR"/>
    <property type="match status" value="1"/>
</dbReference>
<dbReference type="InterPro" id="IPR013011">
    <property type="entry name" value="PTS_EIIB_2"/>
</dbReference>
<reference evidence="9 10" key="2">
    <citation type="submission" date="2010-03" db="EMBL/GenBank/DDBJ databases">
        <authorList>
            <person name="Pajon A."/>
        </authorList>
    </citation>
    <scope>NUCLEOTIDE SEQUENCE [LARGE SCALE GENOMIC DNA]</scope>
    <source>
        <strain evidence="9 10">L2-14</strain>
    </source>
</reference>
<dbReference type="InterPro" id="IPR036095">
    <property type="entry name" value="PTS_EIIB-like_sf"/>
</dbReference>
<dbReference type="HOGENOM" id="CLU_013442_5_1_9"/>
<evidence type="ECO:0000259" key="8">
    <source>
        <dbReference type="PROSITE" id="PS51372"/>
    </source>
</evidence>
<dbReference type="SUPFAM" id="SSF63520">
    <property type="entry name" value="PTS-regulatory domain, PRD"/>
    <property type="match status" value="1"/>
</dbReference>
<dbReference type="Proteomes" id="UP000008956">
    <property type="component" value="Chromosome"/>
</dbReference>
<dbReference type="InterPro" id="IPR011608">
    <property type="entry name" value="PRD"/>
</dbReference>
<evidence type="ECO:0000313" key="9">
    <source>
        <dbReference type="EMBL" id="CBL26822.1"/>
    </source>
</evidence>
<dbReference type="Pfam" id="PF05043">
    <property type="entry name" value="Mga"/>
    <property type="match status" value="1"/>
</dbReference>
<keyword evidence="3" id="KW-0805">Transcription regulation</keyword>
<dbReference type="InterPro" id="IPR036634">
    <property type="entry name" value="PRD_sf"/>
</dbReference>
<dbReference type="InterPro" id="IPR016152">
    <property type="entry name" value="PTrfase/Anion_transptr"/>
</dbReference>
<evidence type="ECO:0000259" key="7">
    <source>
        <dbReference type="PROSITE" id="PS51099"/>
    </source>
</evidence>
<dbReference type="PROSITE" id="PS51099">
    <property type="entry name" value="PTS_EIIB_TYPE_2"/>
    <property type="match status" value="1"/>
</dbReference>
<dbReference type="InterPro" id="IPR002178">
    <property type="entry name" value="PTS_EIIA_type-2_dom"/>
</dbReference>
<dbReference type="InterPro" id="IPR050661">
    <property type="entry name" value="BglG_antiterminators"/>
</dbReference>
<evidence type="ECO:0000256" key="2">
    <source>
        <dbReference type="ARBA" id="ARBA00022737"/>
    </source>
</evidence>
<keyword evidence="2" id="KW-0677">Repeat</keyword>
<dbReference type="PROSITE" id="PS51372">
    <property type="entry name" value="PRD_2"/>
    <property type="match status" value="1"/>
</dbReference>
<sequence>MLLAREKKIVTLLIEHEDKLTTTQIATSLKVSSRTIKADIKKINEELEKHSCRINSQQGVGLWIEYDNHEAKKYLKEVTRDTADLYLSPEVRKYHLAVELLLQDDYTSMEALAKEYYISKATVLNDLNELDELWEHYGVHFIKKVKYGIKVEGNESQIRSALLEALKRAGGRQKVTVSNIQSHFTSVELKDLREIIGQMEGRFQFILTDISVGELMLDLAVMLERLSAGKTMDHEGSIPGRESRRMDFVLGYLKEHLTESFGIEIPDTEDCYLRICLSGLRFHVPMEKEQSLKEKRERNPEMFDYMMDLLMECDRKFYLQLEEDDELINALMDHLECMVLRLHSKMYTYNPILDAIKKELFYEYEIASFFMSKFTVKYGFNPTEDEIGFITFHIGTSIERMKQKQHQKFTATLVCMTGFGTSQFLRAKLAGSFSNLEIREVFSASRLSEIKLEKQDFVIATVPIELEGIPVIQVSPVLSETDIKKIQKFLMKKKEYEPETQKNYEYLQQFLHSEIAMFDCDLKSKEEVIHLLGSRMITEGYVDEGFIDSVFERENLSETALGNLIAIPHAFEGHIKKQGIGIMTLKKPINWGDEKVQLIFLLSLDVNSKDYIKGIFGDVLELTKDKKAMEVILKARRFSEMFR</sequence>
<dbReference type="SUPFAM" id="SSF52794">
    <property type="entry name" value="PTS system IIB component-like"/>
    <property type="match status" value="1"/>
</dbReference>
<dbReference type="GO" id="GO:0008982">
    <property type="term" value="F:protein-N(PI)-phosphohistidine-sugar phosphotransferase activity"/>
    <property type="evidence" value="ECO:0007669"/>
    <property type="project" value="InterPro"/>
</dbReference>
<dbReference type="KEGG" id="rto:RTO_23280"/>
<evidence type="ECO:0000256" key="3">
    <source>
        <dbReference type="ARBA" id="ARBA00023015"/>
    </source>
</evidence>
<dbReference type="SUPFAM" id="SSF55804">
    <property type="entry name" value="Phoshotransferase/anion transport protein"/>
    <property type="match status" value="1"/>
</dbReference>
<feature type="domain" description="PRD" evidence="8">
    <location>
        <begin position="297"/>
        <end position="404"/>
    </location>
</feature>
<dbReference type="InterPro" id="IPR036388">
    <property type="entry name" value="WH-like_DNA-bd_sf"/>
</dbReference>
<proteinExistence type="predicted"/>
<dbReference type="Gene3D" id="3.40.50.2300">
    <property type="match status" value="1"/>
</dbReference>